<accession>A0A370WVA2</accession>
<sequence>MQANFADIIEANFQYGSTEHLLNGLSERELNDLADLYAIRTQGNTQPLLKIFAKRLSDQSLIRVAKVFGTKQVSAAVNEYASPDIQSSFNTKVAAIDPVQPLSGLATPMAAPTLDMTLQEIYLEFRTAPVGSVGPTAAIAETTMYSAIWLTAAWKTGTAIGNQLHDLIVTYDPSLDDAIGGTVAGMVDQANQSWDQFTQGEYQNSFDALFGYPVTNSENPAGDFGEFSDMDFYLNACSP</sequence>
<dbReference type="AlphaFoldDB" id="A0A370WVA2"/>
<keyword evidence="2" id="KW-1185">Reference proteome</keyword>
<dbReference type="EMBL" id="QRBF01000012">
    <property type="protein sequence ID" value="RDS80020.1"/>
    <property type="molecule type" value="Genomic_DNA"/>
</dbReference>
<evidence type="ECO:0000313" key="2">
    <source>
        <dbReference type="Proteomes" id="UP000255334"/>
    </source>
</evidence>
<proteinExistence type="predicted"/>
<dbReference type="Proteomes" id="UP000255334">
    <property type="component" value="Unassembled WGS sequence"/>
</dbReference>
<evidence type="ECO:0000313" key="1">
    <source>
        <dbReference type="EMBL" id="RDS80020.1"/>
    </source>
</evidence>
<protein>
    <submittedName>
        <fullName evidence="1">Uncharacterized protein</fullName>
    </submittedName>
</protein>
<comment type="caution">
    <text evidence="1">The sequence shown here is derived from an EMBL/GenBank/DDBJ whole genome shotgun (WGS) entry which is preliminary data.</text>
</comment>
<name>A0A370WVA2_9GAMM</name>
<organism evidence="1 2">
    <name type="scientific">Dyella psychrodurans</name>
    <dbReference type="NCBI Taxonomy" id="1927960"/>
    <lineage>
        <taxon>Bacteria</taxon>
        <taxon>Pseudomonadati</taxon>
        <taxon>Pseudomonadota</taxon>
        <taxon>Gammaproteobacteria</taxon>
        <taxon>Lysobacterales</taxon>
        <taxon>Rhodanobacteraceae</taxon>
        <taxon>Dyella</taxon>
    </lineage>
</organism>
<gene>
    <name evidence="1" type="ORF">DWU99_20410</name>
</gene>
<reference evidence="1 2" key="1">
    <citation type="submission" date="2018-07" db="EMBL/GenBank/DDBJ databases">
        <title>Dyella monticola sp. nov. and Dyella psychrodurans sp. nov. isolated from monsoon evergreen broad-leaved forest soil of Dinghu Mountain, China.</title>
        <authorList>
            <person name="Gao Z."/>
            <person name="Qiu L."/>
        </authorList>
    </citation>
    <scope>NUCLEOTIDE SEQUENCE [LARGE SCALE GENOMIC DNA]</scope>
    <source>
        <strain evidence="1 2">4MSK11</strain>
    </source>
</reference>